<feature type="compositionally biased region" description="Acidic residues" evidence="1">
    <location>
        <begin position="21"/>
        <end position="43"/>
    </location>
</feature>
<feature type="region of interest" description="Disordered" evidence="1">
    <location>
        <begin position="225"/>
        <end position="326"/>
    </location>
</feature>
<organism evidence="2 3">
    <name type="scientific">Danaus chrysippus</name>
    <name type="common">African queen</name>
    <dbReference type="NCBI Taxonomy" id="151541"/>
    <lineage>
        <taxon>Eukaryota</taxon>
        <taxon>Metazoa</taxon>
        <taxon>Ecdysozoa</taxon>
        <taxon>Arthropoda</taxon>
        <taxon>Hexapoda</taxon>
        <taxon>Insecta</taxon>
        <taxon>Pterygota</taxon>
        <taxon>Neoptera</taxon>
        <taxon>Endopterygota</taxon>
        <taxon>Lepidoptera</taxon>
        <taxon>Glossata</taxon>
        <taxon>Ditrysia</taxon>
        <taxon>Papilionoidea</taxon>
        <taxon>Nymphalidae</taxon>
        <taxon>Danainae</taxon>
        <taxon>Danaini</taxon>
        <taxon>Danaina</taxon>
        <taxon>Danaus</taxon>
        <taxon>Anosia</taxon>
    </lineage>
</organism>
<feature type="compositionally biased region" description="Basic and acidic residues" evidence="1">
    <location>
        <begin position="103"/>
        <end position="128"/>
    </location>
</feature>
<feature type="compositionally biased region" description="Polar residues" evidence="1">
    <location>
        <begin position="49"/>
        <end position="66"/>
    </location>
</feature>
<reference evidence="2" key="1">
    <citation type="submission" date="2021-09" db="EMBL/GenBank/DDBJ databases">
        <authorList>
            <person name="Martin H S."/>
        </authorList>
    </citation>
    <scope>NUCLEOTIDE SEQUENCE</scope>
</reference>
<feature type="compositionally biased region" description="Acidic residues" evidence="1">
    <location>
        <begin position="270"/>
        <end position="289"/>
    </location>
</feature>
<comment type="caution">
    <text evidence="2">The sequence shown here is derived from an EMBL/GenBank/DDBJ whole genome shotgun (WGS) entry which is preliminary data.</text>
</comment>
<feature type="compositionally biased region" description="Basic and acidic residues" evidence="1">
    <location>
        <begin position="291"/>
        <end position="300"/>
    </location>
</feature>
<dbReference type="Proteomes" id="UP000789524">
    <property type="component" value="Unassembled WGS sequence"/>
</dbReference>
<evidence type="ECO:0000313" key="2">
    <source>
        <dbReference type="EMBL" id="CAG9574171.1"/>
    </source>
</evidence>
<proteinExistence type="predicted"/>
<feature type="compositionally biased region" description="Polar residues" evidence="1">
    <location>
        <begin position="74"/>
        <end position="91"/>
    </location>
</feature>
<feature type="compositionally biased region" description="Low complexity" evidence="1">
    <location>
        <begin position="228"/>
        <end position="239"/>
    </location>
</feature>
<feature type="compositionally biased region" description="Basic and acidic residues" evidence="1">
    <location>
        <begin position="241"/>
        <end position="269"/>
    </location>
</feature>
<feature type="compositionally biased region" description="Acidic residues" evidence="1">
    <location>
        <begin position="301"/>
        <end position="319"/>
    </location>
</feature>
<keyword evidence="3" id="KW-1185">Reference proteome</keyword>
<protein>
    <submittedName>
        <fullName evidence="2">(African queen) hypothetical protein</fullName>
    </submittedName>
</protein>
<evidence type="ECO:0000313" key="3">
    <source>
        <dbReference type="Proteomes" id="UP000789524"/>
    </source>
</evidence>
<dbReference type="OrthoDB" id="7474095at2759"/>
<dbReference type="AlphaFoldDB" id="A0A8J2QZ84"/>
<feature type="compositionally biased region" description="Basic and acidic residues" evidence="1">
    <location>
        <begin position="135"/>
        <end position="146"/>
    </location>
</feature>
<accession>A0A8J2QZ84</accession>
<sequence length="406" mass="45458">MSEVEEPSAKIAKIEVSAKDQDEELDEGQEEWLSEGILTDDDYNPSADVEQNASNFNSSQENTMTSMEVEGIGQTETIEQALNNFENSHQTELPGDLSTFLIRKTDNKTTSRADGHDNENEESKHEFDDGNDTDELLRMLGEDNQGKKKLNKTHSRTDDRNQGSSDEDEYIFDGAKISRLKVARNAIMKKLPTKAVPEESDRDSDLSSDERLIVKRMFGVTKKSNNVASKSTAKSSISAMRDGKNVKDTATKPRMQREETKPVEKHVPEIIDEEEYLDEEQFDLDEGLESEGQRIMRPERMDEEVPTDGDSEPDDESLYDELPSSDSEDIMDWFTLDLRSERAGDYIPLLGPSARRLLSTERARAAARLSALKQSAAALNESSAGQAAALRRAARQLQELDAALRA</sequence>
<name>A0A8J2QZ84_9NEOP</name>
<feature type="region of interest" description="Disordered" evidence="1">
    <location>
        <begin position="1"/>
        <end position="171"/>
    </location>
</feature>
<evidence type="ECO:0000256" key="1">
    <source>
        <dbReference type="SAM" id="MobiDB-lite"/>
    </source>
</evidence>
<dbReference type="EMBL" id="CAKASE010000072">
    <property type="protein sequence ID" value="CAG9574171.1"/>
    <property type="molecule type" value="Genomic_DNA"/>
</dbReference>
<gene>
    <name evidence="2" type="ORF">DCHRY22_LOCUS10789</name>
</gene>